<feature type="region of interest" description="Disordered" evidence="9">
    <location>
        <begin position="19"/>
        <end position="66"/>
    </location>
</feature>
<keyword evidence="4" id="KW-0862">Zinc</keyword>
<evidence type="ECO:0000256" key="6">
    <source>
        <dbReference type="ARBA" id="ARBA00023163"/>
    </source>
</evidence>
<dbReference type="EMBL" id="AXCN02000013">
    <property type="status" value="NOT_ANNOTATED_CDS"/>
    <property type="molecule type" value="Genomic_DNA"/>
</dbReference>
<evidence type="ECO:0000256" key="8">
    <source>
        <dbReference type="PROSITE-ProRule" id="PRU00042"/>
    </source>
</evidence>
<evidence type="ECO:0000256" key="2">
    <source>
        <dbReference type="ARBA" id="ARBA00022723"/>
    </source>
</evidence>
<dbReference type="Pfam" id="PF00096">
    <property type="entry name" value="zf-C2H2"/>
    <property type="match status" value="2"/>
</dbReference>
<dbReference type="VEuPathDB" id="VectorBase:AFAF006440"/>
<dbReference type="Gene3D" id="3.30.160.60">
    <property type="entry name" value="Classic Zinc Finger"/>
    <property type="match status" value="4"/>
</dbReference>
<evidence type="ECO:0000256" key="4">
    <source>
        <dbReference type="ARBA" id="ARBA00022833"/>
    </source>
</evidence>
<dbReference type="GO" id="GO:0005634">
    <property type="term" value="C:nucleus"/>
    <property type="evidence" value="ECO:0007669"/>
    <property type="project" value="UniProtKB-SubCell"/>
</dbReference>
<keyword evidence="3 8" id="KW-0863">Zinc-finger</keyword>
<keyword evidence="7" id="KW-0539">Nucleus</keyword>
<dbReference type="AlphaFoldDB" id="A0A182QAR5"/>
<feature type="domain" description="C2H2-type" evidence="10">
    <location>
        <begin position="368"/>
        <end position="396"/>
    </location>
</feature>
<sequence length="656" mass="76826">MGKNTAKRKQQQTIVTFLTKKIKTEEEPASVGTEEEQQPSSHPVVSDPPVAKKLDEADENDSDDEEINELRSNVAAWLKQQADKEQTLVNELHDESLIRPDDPEEPEQEQGRVDLTLLETRINIALKKYSEIEKRKSFKFECEWDKCKMLTGNERKYFHHVESHAEEAIKHATDDVEQYRCEWDLCDFVTSESDELIGHVHYHAYHTKLKVHGASIHSLLRLPNCNLDSRMRNIITHKKVTFTCEWSSCNERFMKALDFFYHVRNHVIDAFPEQQRSSQVPIKCQWPLCKVVYKHRSTLLDHVWLHTTEREIACFNCGTMFYARQKLVDHCARQIDITQRMYQCGECGRMYATMNLMKMHLLTHDKAHQCTKCPLKFDTNYALSRHMAYRHLKQRNFQCQKCEYATYAKRDLLLHIQAVHEKKLYRCEEFGCNVAYHSESAIKRHINWHYNLPPPTYACHLCDKRYNTHSYRISQHLRFAHKLERAPGMKGFRYRVDFDGVYRLESYVTPRLIEMQQGSQTKEDKKIVPFATKKRKEKRDETVEESLPETHIKGRPKIKTIKSIGEQEFAIELDMEPTEADQAATDDGATGGNDEQKQKATKPVKRNRDNWTNDDSDSNISSDSSTPQTDAPKTKDVQDFKVMKRYLKMGKKVAEK</sequence>
<dbReference type="PROSITE" id="PS00028">
    <property type="entry name" value="ZINC_FINGER_C2H2_1"/>
    <property type="match status" value="5"/>
</dbReference>
<dbReference type="PANTHER" id="PTHR46179:SF13">
    <property type="entry name" value="C2H2-TYPE DOMAIN-CONTAINING PROTEIN"/>
    <property type="match status" value="1"/>
</dbReference>
<evidence type="ECO:0000256" key="1">
    <source>
        <dbReference type="ARBA" id="ARBA00004123"/>
    </source>
</evidence>
<evidence type="ECO:0000256" key="7">
    <source>
        <dbReference type="ARBA" id="ARBA00023242"/>
    </source>
</evidence>
<evidence type="ECO:0000313" key="12">
    <source>
        <dbReference type="Proteomes" id="UP000075886"/>
    </source>
</evidence>
<feature type="compositionally biased region" description="Acidic residues" evidence="9">
    <location>
        <begin position="56"/>
        <end position="66"/>
    </location>
</feature>
<dbReference type="Proteomes" id="UP000075886">
    <property type="component" value="Unassembled WGS sequence"/>
</dbReference>
<dbReference type="InterPro" id="IPR013087">
    <property type="entry name" value="Znf_C2H2_type"/>
</dbReference>
<keyword evidence="6" id="KW-0804">Transcription</keyword>
<dbReference type="SMART" id="SM00355">
    <property type="entry name" value="ZnF_C2H2"/>
    <property type="match status" value="9"/>
</dbReference>
<feature type="compositionally biased region" description="Low complexity" evidence="9">
    <location>
        <begin position="39"/>
        <end position="49"/>
    </location>
</feature>
<dbReference type="PANTHER" id="PTHR46179">
    <property type="entry name" value="ZINC FINGER PROTEIN"/>
    <property type="match status" value="1"/>
</dbReference>
<dbReference type="EnsemblMetazoa" id="AFAF006440-RA">
    <property type="protein sequence ID" value="AFAF006440-PA"/>
    <property type="gene ID" value="AFAF006440"/>
</dbReference>
<feature type="domain" description="C2H2-type" evidence="10">
    <location>
        <begin position="282"/>
        <end position="311"/>
    </location>
</feature>
<feature type="region of interest" description="Disordered" evidence="9">
    <location>
        <begin position="517"/>
        <end position="551"/>
    </location>
</feature>
<evidence type="ECO:0000313" key="11">
    <source>
        <dbReference type="EnsemblMetazoa" id="AFAF006440-PA"/>
    </source>
</evidence>
<feature type="region of interest" description="Disordered" evidence="9">
    <location>
        <begin position="578"/>
        <end position="640"/>
    </location>
</feature>
<feature type="domain" description="C2H2-type" evidence="10">
    <location>
        <begin position="342"/>
        <end position="369"/>
    </location>
</feature>
<dbReference type="SUPFAM" id="SSF57667">
    <property type="entry name" value="beta-beta-alpha zinc fingers"/>
    <property type="match status" value="4"/>
</dbReference>
<dbReference type="PROSITE" id="PS50157">
    <property type="entry name" value="ZINC_FINGER_C2H2_2"/>
    <property type="match status" value="5"/>
</dbReference>
<evidence type="ECO:0000256" key="3">
    <source>
        <dbReference type="ARBA" id="ARBA00022771"/>
    </source>
</evidence>
<protein>
    <recommendedName>
        <fullName evidence="10">C2H2-type domain-containing protein</fullName>
    </recommendedName>
</protein>
<comment type="subcellular location">
    <subcellularLocation>
        <location evidence="1">Nucleus</location>
    </subcellularLocation>
</comment>
<evidence type="ECO:0000256" key="5">
    <source>
        <dbReference type="ARBA" id="ARBA00023015"/>
    </source>
</evidence>
<reference evidence="12" key="1">
    <citation type="submission" date="2014-01" db="EMBL/GenBank/DDBJ databases">
        <title>The Genome Sequence of Anopheles farauti FAR1 (V2).</title>
        <authorList>
            <consortium name="The Broad Institute Genomics Platform"/>
            <person name="Neafsey D.E."/>
            <person name="Besansky N."/>
            <person name="Howell P."/>
            <person name="Walton C."/>
            <person name="Young S.K."/>
            <person name="Zeng Q."/>
            <person name="Gargeya S."/>
            <person name="Fitzgerald M."/>
            <person name="Haas B."/>
            <person name="Abouelleil A."/>
            <person name="Allen A.W."/>
            <person name="Alvarado L."/>
            <person name="Arachchi H.M."/>
            <person name="Berlin A.M."/>
            <person name="Chapman S.B."/>
            <person name="Gainer-Dewar J."/>
            <person name="Goldberg J."/>
            <person name="Griggs A."/>
            <person name="Gujja S."/>
            <person name="Hansen M."/>
            <person name="Howarth C."/>
            <person name="Imamovic A."/>
            <person name="Ireland A."/>
            <person name="Larimer J."/>
            <person name="McCowan C."/>
            <person name="Murphy C."/>
            <person name="Pearson M."/>
            <person name="Poon T.W."/>
            <person name="Priest M."/>
            <person name="Roberts A."/>
            <person name="Saif S."/>
            <person name="Shea T."/>
            <person name="Sisk P."/>
            <person name="Sykes S."/>
            <person name="Wortman J."/>
            <person name="Nusbaum C."/>
            <person name="Birren B."/>
        </authorList>
    </citation>
    <scope>NUCLEOTIDE SEQUENCE [LARGE SCALE GENOMIC DNA]</scope>
    <source>
        <strain evidence="12">FAR1</strain>
    </source>
</reference>
<keyword evidence="5" id="KW-0805">Transcription regulation</keyword>
<dbReference type="GO" id="GO:0008270">
    <property type="term" value="F:zinc ion binding"/>
    <property type="evidence" value="ECO:0007669"/>
    <property type="project" value="UniProtKB-KW"/>
</dbReference>
<feature type="domain" description="C2H2-type" evidence="10">
    <location>
        <begin position="242"/>
        <end position="266"/>
    </location>
</feature>
<reference evidence="11" key="2">
    <citation type="submission" date="2020-05" db="UniProtKB">
        <authorList>
            <consortium name="EnsemblMetazoa"/>
        </authorList>
    </citation>
    <scope>IDENTIFICATION</scope>
    <source>
        <strain evidence="11">FAR1</strain>
    </source>
</reference>
<keyword evidence="12" id="KW-1185">Reference proteome</keyword>
<feature type="domain" description="C2H2-type" evidence="10">
    <location>
        <begin position="425"/>
        <end position="454"/>
    </location>
</feature>
<organism evidence="11 12">
    <name type="scientific">Anopheles farauti</name>
    <dbReference type="NCBI Taxonomy" id="69004"/>
    <lineage>
        <taxon>Eukaryota</taxon>
        <taxon>Metazoa</taxon>
        <taxon>Ecdysozoa</taxon>
        <taxon>Arthropoda</taxon>
        <taxon>Hexapoda</taxon>
        <taxon>Insecta</taxon>
        <taxon>Pterygota</taxon>
        <taxon>Neoptera</taxon>
        <taxon>Endopterygota</taxon>
        <taxon>Diptera</taxon>
        <taxon>Nematocera</taxon>
        <taxon>Culicoidea</taxon>
        <taxon>Culicidae</taxon>
        <taxon>Anophelinae</taxon>
        <taxon>Anopheles</taxon>
    </lineage>
</organism>
<evidence type="ECO:0000259" key="10">
    <source>
        <dbReference type="PROSITE" id="PS50157"/>
    </source>
</evidence>
<proteinExistence type="predicted"/>
<accession>A0A182QAR5</accession>
<dbReference type="STRING" id="69004.A0A182QAR5"/>
<evidence type="ECO:0000256" key="9">
    <source>
        <dbReference type="SAM" id="MobiDB-lite"/>
    </source>
</evidence>
<dbReference type="GO" id="GO:0006357">
    <property type="term" value="P:regulation of transcription by RNA polymerase II"/>
    <property type="evidence" value="ECO:0007669"/>
    <property type="project" value="TreeGrafter"/>
</dbReference>
<keyword evidence="2" id="KW-0479">Metal-binding</keyword>
<dbReference type="InterPro" id="IPR036236">
    <property type="entry name" value="Znf_C2H2_sf"/>
</dbReference>
<name>A0A182QAR5_9DIPT</name>
<dbReference type="InterPro" id="IPR051061">
    <property type="entry name" value="Zinc_finger_trans_reg"/>
</dbReference>